<proteinExistence type="predicted"/>
<organism evidence="2 3">
    <name type="scientific">Staphylococcus lutrae</name>
    <dbReference type="NCBI Taxonomy" id="155085"/>
    <lineage>
        <taxon>Bacteria</taxon>
        <taxon>Bacillati</taxon>
        <taxon>Bacillota</taxon>
        <taxon>Bacilli</taxon>
        <taxon>Bacillales</taxon>
        <taxon>Staphylococcaceae</taxon>
        <taxon>Staphylococcus</taxon>
    </lineage>
</organism>
<evidence type="ECO:0000313" key="2">
    <source>
        <dbReference type="EMBL" id="ARJ50307.1"/>
    </source>
</evidence>
<accession>A0AAC9RSW7</accession>
<dbReference type="EMBL" id="CP020773">
    <property type="protein sequence ID" value="ARJ50307.1"/>
    <property type="molecule type" value="Genomic_DNA"/>
</dbReference>
<keyword evidence="1" id="KW-1133">Transmembrane helix</keyword>
<keyword evidence="1" id="KW-0812">Transmembrane</keyword>
<feature type="transmembrane region" description="Helical" evidence="1">
    <location>
        <begin position="261"/>
        <end position="292"/>
    </location>
</feature>
<dbReference type="AlphaFoldDB" id="A0AAC9RSW7"/>
<protein>
    <submittedName>
        <fullName evidence="2">Lytic transglycosylase</fullName>
    </submittedName>
</protein>
<reference evidence="2 3" key="1">
    <citation type="submission" date="2017-04" db="EMBL/GenBank/DDBJ databases">
        <authorList>
            <person name="Veseli I.A."/>
            <person name="Tang C."/>
            <person name="Pombert J.-F."/>
        </authorList>
    </citation>
    <scope>NUCLEOTIDE SEQUENCE [LARGE SCALE GENOMIC DNA]</scope>
    <source>
        <strain evidence="2 3">ATCC 700373</strain>
    </source>
</reference>
<feature type="transmembrane region" description="Helical" evidence="1">
    <location>
        <begin position="224"/>
        <end position="241"/>
    </location>
</feature>
<keyword evidence="3" id="KW-1185">Reference proteome</keyword>
<evidence type="ECO:0000256" key="1">
    <source>
        <dbReference type="SAM" id="Phobius"/>
    </source>
</evidence>
<feature type="transmembrane region" description="Helical" evidence="1">
    <location>
        <begin position="164"/>
        <end position="191"/>
    </location>
</feature>
<name>A0AAC9RSW7_9STAP</name>
<feature type="transmembrane region" description="Helical" evidence="1">
    <location>
        <begin position="20"/>
        <end position="41"/>
    </location>
</feature>
<evidence type="ECO:0000313" key="3">
    <source>
        <dbReference type="Proteomes" id="UP000242864"/>
    </source>
</evidence>
<feature type="transmembrane region" description="Helical" evidence="1">
    <location>
        <begin position="61"/>
        <end position="86"/>
    </location>
</feature>
<gene>
    <name evidence="2" type="ORF">B5P37_02725</name>
</gene>
<dbReference type="Proteomes" id="UP000242864">
    <property type="component" value="Chromosome"/>
</dbReference>
<keyword evidence="1" id="KW-0472">Membrane</keyword>
<dbReference type="KEGG" id="slz:B5P37_02725"/>
<sequence length="301" mass="34284">MFTFTKLFWHNTQNQKPKLFSISIIGFVILLLLTILSMSPFNVLLQLWQFSVLSGNQNFTYLILMMVASIILTICLFTMLIFPFFVGVIQAIHHSIVDGYTLQWKNLVGAFKKGVWGKTVLTGVFVLLFIVFTLIVYALVNAGVTFLIQKLFNLIRSTNNGQSFLQLIISILIVIASFVSSIVVWLAGIYITHVAVSINEDATRSLKIHFKEAWRGMRNGHQTFFRFLLGLLLINLLFIIINEPVNFLIQQNLAHISQNIANTLSIVLSILLLLIRYFIYFILIGSIVQYFVRRGSQSPTL</sequence>
<dbReference type="RefSeq" id="WP_085236796.1">
    <property type="nucleotide sequence ID" value="NZ_CP020773.1"/>
</dbReference>
<feature type="transmembrane region" description="Helical" evidence="1">
    <location>
        <begin position="120"/>
        <end position="144"/>
    </location>
</feature>